<keyword evidence="1 2" id="KW-0175">Coiled coil</keyword>
<dbReference type="InterPro" id="IPR040265">
    <property type="entry name" value="CHUP1/IPGA1-like"/>
</dbReference>
<feature type="compositionally biased region" description="Low complexity" evidence="3">
    <location>
        <begin position="208"/>
        <end position="231"/>
    </location>
</feature>
<protein>
    <recommendedName>
        <fullName evidence="6">Protein CHUP1</fullName>
    </recommendedName>
</protein>
<feature type="coiled-coil region" evidence="2">
    <location>
        <begin position="29"/>
        <end position="134"/>
    </location>
</feature>
<dbReference type="SUPFAM" id="SSF101447">
    <property type="entry name" value="Formin homology 2 domain (FH2 domain)"/>
    <property type="match status" value="1"/>
</dbReference>
<evidence type="ECO:0000256" key="3">
    <source>
        <dbReference type="SAM" id="MobiDB-lite"/>
    </source>
</evidence>
<dbReference type="GO" id="GO:0072699">
    <property type="term" value="P:protein localization to cortical microtubule cytoskeleton"/>
    <property type="evidence" value="ECO:0007669"/>
    <property type="project" value="TreeGrafter"/>
</dbReference>
<dbReference type="STRING" id="57577.A0A2K3MM94"/>
<evidence type="ECO:0000313" key="4">
    <source>
        <dbReference type="EMBL" id="PNX91910.1"/>
    </source>
</evidence>
<dbReference type="GO" id="GO:0055028">
    <property type="term" value="C:cortical microtubule"/>
    <property type="evidence" value="ECO:0007669"/>
    <property type="project" value="TreeGrafter"/>
</dbReference>
<dbReference type="PANTHER" id="PTHR31342">
    <property type="entry name" value="PROTEIN CHUP1, CHLOROPLASTIC"/>
    <property type="match status" value="1"/>
</dbReference>
<dbReference type="Proteomes" id="UP000236291">
    <property type="component" value="Unassembled WGS sequence"/>
</dbReference>
<evidence type="ECO:0008006" key="6">
    <source>
        <dbReference type="Google" id="ProtNLM"/>
    </source>
</evidence>
<reference evidence="4 5" key="2">
    <citation type="journal article" date="2017" name="Front. Plant Sci.">
        <title>Gene Classification and Mining of Molecular Markers Useful in Red Clover (Trifolium pratense) Breeding.</title>
        <authorList>
            <person name="Istvanek J."/>
            <person name="Dluhosova J."/>
            <person name="Dluhos P."/>
            <person name="Patkova L."/>
            <person name="Nedelnik J."/>
            <person name="Repkova J."/>
        </authorList>
    </citation>
    <scope>NUCLEOTIDE SEQUENCE [LARGE SCALE GENOMIC DNA]</scope>
    <source>
        <strain evidence="5">cv. Tatra</strain>
        <tissue evidence="4">Young leaves</tissue>
    </source>
</reference>
<organism evidence="4 5">
    <name type="scientific">Trifolium pratense</name>
    <name type="common">Red clover</name>
    <dbReference type="NCBI Taxonomy" id="57577"/>
    <lineage>
        <taxon>Eukaryota</taxon>
        <taxon>Viridiplantae</taxon>
        <taxon>Streptophyta</taxon>
        <taxon>Embryophyta</taxon>
        <taxon>Tracheophyta</taxon>
        <taxon>Spermatophyta</taxon>
        <taxon>Magnoliopsida</taxon>
        <taxon>eudicotyledons</taxon>
        <taxon>Gunneridae</taxon>
        <taxon>Pentapetalae</taxon>
        <taxon>rosids</taxon>
        <taxon>fabids</taxon>
        <taxon>Fabales</taxon>
        <taxon>Fabaceae</taxon>
        <taxon>Papilionoideae</taxon>
        <taxon>50 kb inversion clade</taxon>
        <taxon>NPAAA clade</taxon>
        <taxon>Hologalegina</taxon>
        <taxon>IRL clade</taxon>
        <taxon>Trifolieae</taxon>
        <taxon>Trifolium</taxon>
    </lineage>
</organism>
<evidence type="ECO:0000313" key="5">
    <source>
        <dbReference type="Proteomes" id="UP000236291"/>
    </source>
</evidence>
<sequence length="723" mass="81914">MGDLSCSQVHPHAFPTHRRQSSTDLFTELDHMRSLLQESKERESKLNAELAKCRKNQSEVDELVKKVALLEEEKSNLSEQLAVLERQEEVVKGENKDSSMQNLELEVVELRRLNKELHMQKRNLTCRLSSMESQLSCSPNSSESDIVAKFKAEASLLRLTNEDLSKQVEGLQTSRLNEVEELAYLRWVNSCLRTELKNTCSTLDSDKPSSPQSVVSSSGDSISSFSDQSGSANSFNLVKKAKKWAITSESQVECTNSSLIEKNWIESISGGNNRRHSISGSNSSEEEVIVLNKRRQSNCFDSFECLKEMEKESMPMPLSIQQSVLEKRALRIPNPPPRPSSCSISSKTKQESSVQVQVQPPPPPPPPPPPMSFASKSNTAMVKRAPQVVELYHSLMKRDCRRDSSNGGLSDAPDVADVRSSMIGEIENRSSHLLAIKADIETQGEFVNSLIREVNNAAYENIDDVVAFVKWLDDELGFLVDERAVLKHFDWPEKKADTLREASFGYQDLKKLESEVSSYKDDPRLPCDIALKKMVALSEKMERTVYTLLRTRDSLMRNCKEFQIPVEWMLDNGIIGKIKLGSVKLAKKYMKRVAMEVQTKSAFDKDPAMDYMVLQGVRFAFRIHQEDLMQKQCMHLKNFAILLLYLTKHKENDEFQLTISYLSIMGNEYSAVTAGRAGNPDPSITYCNDVMYVSIRSMQQQSCESSKLENWVVHCIKTLEMKK</sequence>
<proteinExistence type="predicted"/>
<feature type="compositionally biased region" description="Pro residues" evidence="3">
    <location>
        <begin position="359"/>
        <end position="371"/>
    </location>
</feature>
<accession>A0A2K3MM94</accession>
<evidence type="ECO:0000256" key="1">
    <source>
        <dbReference type="ARBA" id="ARBA00023054"/>
    </source>
</evidence>
<comment type="caution">
    <text evidence="4">The sequence shown here is derived from an EMBL/GenBank/DDBJ whole genome shotgun (WGS) entry which is preliminary data.</text>
</comment>
<feature type="non-terminal residue" evidence="4">
    <location>
        <position position="723"/>
    </location>
</feature>
<reference evidence="4 5" key="1">
    <citation type="journal article" date="2014" name="Am. J. Bot.">
        <title>Genome assembly and annotation for red clover (Trifolium pratense; Fabaceae).</title>
        <authorList>
            <person name="Istvanek J."/>
            <person name="Jaros M."/>
            <person name="Krenek A."/>
            <person name="Repkova J."/>
        </authorList>
    </citation>
    <scope>NUCLEOTIDE SEQUENCE [LARGE SCALE GENOMIC DNA]</scope>
    <source>
        <strain evidence="5">cv. Tatra</strain>
        <tissue evidence="4">Young leaves</tissue>
    </source>
</reference>
<feature type="region of interest" description="Disordered" evidence="3">
    <location>
        <begin position="331"/>
        <end position="375"/>
    </location>
</feature>
<gene>
    <name evidence="4" type="ORF">L195_g015035</name>
</gene>
<feature type="region of interest" description="Disordered" evidence="3">
    <location>
        <begin position="200"/>
        <end position="231"/>
    </location>
</feature>
<feature type="region of interest" description="Disordered" evidence="3">
    <location>
        <begin position="1"/>
        <end position="21"/>
    </location>
</feature>
<evidence type="ECO:0000256" key="2">
    <source>
        <dbReference type="SAM" id="Coils"/>
    </source>
</evidence>
<dbReference type="AlphaFoldDB" id="A0A2K3MM94"/>
<dbReference type="PANTHER" id="PTHR31342:SF41">
    <property type="entry name" value="OS08G0129600 PROTEIN"/>
    <property type="match status" value="1"/>
</dbReference>
<dbReference type="EMBL" id="ASHM01010104">
    <property type="protein sequence ID" value="PNX91910.1"/>
    <property type="molecule type" value="Genomic_DNA"/>
</dbReference>
<name>A0A2K3MM94_TRIPR</name>